<dbReference type="AlphaFoldDB" id="A0A1E3L082"/>
<feature type="domain" description="Xylose isomerase-like TIM barrel" evidence="1">
    <location>
        <begin position="23"/>
        <end position="245"/>
    </location>
</feature>
<accession>A0A1E3L082</accession>
<dbReference type="Gene3D" id="3.20.20.150">
    <property type="entry name" value="Divalent-metal-dependent TIM barrel enzymes"/>
    <property type="match status" value="1"/>
</dbReference>
<dbReference type="RefSeq" id="WP_069329076.1">
    <property type="nucleotide sequence ID" value="NZ_MDER01000070.1"/>
</dbReference>
<evidence type="ECO:0000313" key="3">
    <source>
        <dbReference type="Proteomes" id="UP000094578"/>
    </source>
</evidence>
<dbReference type="InterPro" id="IPR050312">
    <property type="entry name" value="IolE/XylAMocC-like"/>
</dbReference>
<evidence type="ECO:0000313" key="2">
    <source>
        <dbReference type="EMBL" id="ODP27011.1"/>
    </source>
</evidence>
<dbReference type="PANTHER" id="PTHR12110:SF41">
    <property type="entry name" value="INOSOSE DEHYDRATASE"/>
    <property type="match status" value="1"/>
</dbReference>
<dbReference type="InterPro" id="IPR036237">
    <property type="entry name" value="Xyl_isomerase-like_sf"/>
</dbReference>
<proteinExistence type="predicted"/>
<dbReference type="PANTHER" id="PTHR12110">
    <property type="entry name" value="HYDROXYPYRUVATE ISOMERASE"/>
    <property type="match status" value="1"/>
</dbReference>
<gene>
    <name evidence="2" type="ORF">PTI45_03740</name>
</gene>
<sequence>MVKVGLQLYTVRDDLEKDFEGTIAKLAALGYQGVEFAGFYGRTSTQINELLKKHNLEVVGSHTQYTELLEDAQSLIDYNKEIGNRYIIVPFLSDEHRKNWPDIFANLRKLGELCNQNDVVLLYHNHEFEFTEKLGEHTVFDAMYEEVPASLLQVELDSCWVQYGGYDPIEYIQKYAGRLPIVHWKDFKRTDKGAQTVELGEGEVPVAAIADATEKAGAEWLVVEQDSCLQPPLQSIEQSMNWVKSYGAKSGKVSV</sequence>
<name>A0A1E3L082_9BACL</name>
<organism evidence="2 3">
    <name type="scientific">Paenibacillus nuruki</name>
    <dbReference type="NCBI Taxonomy" id="1886670"/>
    <lineage>
        <taxon>Bacteria</taxon>
        <taxon>Bacillati</taxon>
        <taxon>Bacillota</taxon>
        <taxon>Bacilli</taxon>
        <taxon>Bacillales</taxon>
        <taxon>Paenibacillaceae</taxon>
        <taxon>Paenibacillus</taxon>
    </lineage>
</organism>
<dbReference type="InterPro" id="IPR013022">
    <property type="entry name" value="Xyl_isomerase-like_TIM-brl"/>
</dbReference>
<evidence type="ECO:0000259" key="1">
    <source>
        <dbReference type="Pfam" id="PF01261"/>
    </source>
</evidence>
<dbReference type="STRING" id="1886670.PTI45_03740"/>
<dbReference type="SUPFAM" id="SSF51658">
    <property type="entry name" value="Xylose isomerase-like"/>
    <property type="match status" value="1"/>
</dbReference>
<dbReference type="Pfam" id="PF01261">
    <property type="entry name" value="AP_endonuc_2"/>
    <property type="match status" value="1"/>
</dbReference>
<dbReference type="Proteomes" id="UP000094578">
    <property type="component" value="Unassembled WGS sequence"/>
</dbReference>
<protein>
    <recommendedName>
        <fullName evidence="1">Xylose isomerase-like TIM barrel domain-containing protein</fullName>
    </recommendedName>
</protein>
<comment type="caution">
    <text evidence="2">The sequence shown here is derived from an EMBL/GenBank/DDBJ whole genome shotgun (WGS) entry which is preliminary data.</text>
</comment>
<keyword evidence="3" id="KW-1185">Reference proteome</keyword>
<reference evidence="2 3" key="1">
    <citation type="submission" date="2016-08" db="EMBL/GenBank/DDBJ databases">
        <title>Genome sequencing of Paenibacillus sp. TI45-13ar, isolated from Korean traditional nuruk.</title>
        <authorList>
            <person name="Kim S.-J."/>
        </authorList>
    </citation>
    <scope>NUCLEOTIDE SEQUENCE [LARGE SCALE GENOMIC DNA]</scope>
    <source>
        <strain evidence="2 3">TI45-13ar</strain>
    </source>
</reference>
<dbReference type="EMBL" id="MDER01000070">
    <property type="protein sequence ID" value="ODP27011.1"/>
    <property type="molecule type" value="Genomic_DNA"/>
</dbReference>